<evidence type="ECO:0000256" key="1">
    <source>
        <dbReference type="ARBA" id="ARBA00022801"/>
    </source>
</evidence>
<keyword evidence="2" id="KW-0472">Membrane</keyword>
<sequence>MNRFFKKYGSIIFFLVIVIVLIIIVCFRVVVNNEPPTRVEKKEKALSPLAAKPKSTPLVICIDPGHQQKADLSTEKIGPGSKLEKTKVTGGTTGITSGIPEYKLTLEASMILGEILEEKGFKVVYTRTRNNVNVSNKERAEMANRSKAALFIRLHADGSTNRNVRGFSILTPSGKNPYTKTIYKDSLQASQLIVDEVKKNRNVTVKGISFRDDLSGTNWSQVPAILIEMGFMTNPSEDKNLSNEAYLTHLMEDVARGIADFRESVRRP</sequence>
<keyword evidence="5" id="KW-1185">Reference proteome</keyword>
<protein>
    <submittedName>
        <fullName evidence="4">N-acetylmuramoyl-L-alanine amidase</fullName>
    </submittedName>
</protein>
<dbReference type="PANTHER" id="PTHR30404:SF0">
    <property type="entry name" value="N-ACETYLMURAMOYL-L-ALANINE AMIDASE AMIC"/>
    <property type="match status" value="1"/>
</dbReference>
<evidence type="ECO:0000256" key="2">
    <source>
        <dbReference type="SAM" id="Phobius"/>
    </source>
</evidence>
<organism evidence="4 5">
    <name type="scientific">Bacillus xiapuensis</name>
    <dbReference type="NCBI Taxonomy" id="2014075"/>
    <lineage>
        <taxon>Bacteria</taxon>
        <taxon>Bacillati</taxon>
        <taxon>Bacillota</taxon>
        <taxon>Bacilli</taxon>
        <taxon>Bacillales</taxon>
        <taxon>Bacillaceae</taxon>
        <taxon>Bacillus</taxon>
    </lineage>
</organism>
<evidence type="ECO:0000259" key="3">
    <source>
        <dbReference type="SMART" id="SM00646"/>
    </source>
</evidence>
<keyword evidence="2" id="KW-1133">Transmembrane helix</keyword>
<name>A0ABU6NBH1_9BACI</name>
<dbReference type="EMBL" id="JARMQG010000173">
    <property type="protein sequence ID" value="MED3563425.1"/>
    <property type="molecule type" value="Genomic_DNA"/>
</dbReference>
<dbReference type="InterPro" id="IPR050695">
    <property type="entry name" value="N-acetylmuramoyl_amidase_3"/>
</dbReference>
<dbReference type="SMART" id="SM00646">
    <property type="entry name" value="Ami_3"/>
    <property type="match status" value="1"/>
</dbReference>
<feature type="transmembrane region" description="Helical" evidence="2">
    <location>
        <begin position="12"/>
        <end position="31"/>
    </location>
</feature>
<accession>A0ABU6NBH1</accession>
<keyword evidence="1" id="KW-0378">Hydrolase</keyword>
<evidence type="ECO:0000313" key="5">
    <source>
        <dbReference type="Proteomes" id="UP001330749"/>
    </source>
</evidence>
<reference evidence="4 5" key="1">
    <citation type="submission" date="2023-03" db="EMBL/GenBank/DDBJ databases">
        <title>Bacillus Genome Sequencing.</title>
        <authorList>
            <person name="Dunlap C."/>
        </authorList>
    </citation>
    <scope>NUCLEOTIDE SEQUENCE [LARGE SCALE GENOMIC DNA]</scope>
    <source>
        <strain evidence="4 5">B-14544</strain>
    </source>
</reference>
<dbReference type="InterPro" id="IPR002508">
    <property type="entry name" value="MurNAc-LAA_cat"/>
</dbReference>
<dbReference type="PANTHER" id="PTHR30404">
    <property type="entry name" value="N-ACETYLMURAMOYL-L-ALANINE AMIDASE"/>
    <property type="match status" value="1"/>
</dbReference>
<gene>
    <name evidence="4" type="ORF">P4447_13365</name>
</gene>
<keyword evidence="2" id="KW-0812">Transmembrane</keyword>
<proteinExistence type="predicted"/>
<dbReference type="Proteomes" id="UP001330749">
    <property type="component" value="Unassembled WGS sequence"/>
</dbReference>
<dbReference type="Gene3D" id="3.40.630.40">
    <property type="entry name" value="Zn-dependent exopeptidases"/>
    <property type="match status" value="1"/>
</dbReference>
<comment type="caution">
    <text evidence="4">The sequence shown here is derived from an EMBL/GenBank/DDBJ whole genome shotgun (WGS) entry which is preliminary data.</text>
</comment>
<dbReference type="RefSeq" id="WP_327968470.1">
    <property type="nucleotide sequence ID" value="NZ_JARMQG010000173.1"/>
</dbReference>
<feature type="domain" description="MurNAc-LAA" evidence="3">
    <location>
        <begin position="140"/>
        <end position="259"/>
    </location>
</feature>
<dbReference type="Pfam" id="PF01520">
    <property type="entry name" value="Amidase_3"/>
    <property type="match status" value="1"/>
</dbReference>
<dbReference type="SUPFAM" id="SSF53187">
    <property type="entry name" value="Zn-dependent exopeptidases"/>
    <property type="match status" value="1"/>
</dbReference>
<dbReference type="CDD" id="cd02696">
    <property type="entry name" value="MurNAc-LAA"/>
    <property type="match status" value="1"/>
</dbReference>
<evidence type="ECO:0000313" key="4">
    <source>
        <dbReference type="EMBL" id="MED3563425.1"/>
    </source>
</evidence>